<gene>
    <name evidence="8" type="ORF">DCG65_08530</name>
</gene>
<dbReference type="Gene3D" id="3.90.199.10">
    <property type="entry name" value="Topoisomerase II, domain 5"/>
    <property type="match status" value="1"/>
</dbReference>
<dbReference type="Proteomes" id="UP000259173">
    <property type="component" value="Unassembled WGS sequence"/>
</dbReference>
<proteinExistence type="inferred from homology"/>
<dbReference type="GO" id="GO:0005524">
    <property type="term" value="F:ATP binding"/>
    <property type="evidence" value="ECO:0007669"/>
    <property type="project" value="InterPro"/>
</dbReference>
<comment type="catalytic activity">
    <reaction evidence="1 6">
        <text>ATP-dependent breakage, passage and rejoining of double-stranded DNA.</text>
        <dbReference type="EC" id="5.6.2.2"/>
    </reaction>
</comment>
<dbReference type="GO" id="GO:0003918">
    <property type="term" value="F:DNA topoisomerase type II (double strand cut, ATP-hydrolyzing) activity"/>
    <property type="evidence" value="ECO:0007669"/>
    <property type="project" value="UniProtKB-EC"/>
</dbReference>
<dbReference type="InterPro" id="IPR002205">
    <property type="entry name" value="Topo_IIA_dom_A"/>
</dbReference>
<keyword evidence="4 6" id="KW-0238">DNA-binding</keyword>
<dbReference type="PANTHER" id="PTHR43493:SF5">
    <property type="entry name" value="DNA GYRASE SUBUNIT A, CHLOROPLASTIC_MITOCHONDRIAL"/>
    <property type="match status" value="1"/>
</dbReference>
<accession>A0A3B9L248</accession>
<organism evidence="8 9">
    <name type="scientific">Hyphomonas atlantica</name>
    <dbReference type="NCBI Taxonomy" id="1280948"/>
    <lineage>
        <taxon>Bacteria</taxon>
        <taxon>Pseudomonadati</taxon>
        <taxon>Pseudomonadota</taxon>
        <taxon>Alphaproteobacteria</taxon>
        <taxon>Hyphomonadales</taxon>
        <taxon>Hyphomonadaceae</taxon>
        <taxon>Hyphomonas</taxon>
    </lineage>
</organism>
<dbReference type="GO" id="GO:0009330">
    <property type="term" value="C:DNA topoisomerase type II (double strand cut, ATP-hydrolyzing) complex"/>
    <property type="evidence" value="ECO:0007669"/>
    <property type="project" value="TreeGrafter"/>
</dbReference>
<evidence type="ECO:0000256" key="6">
    <source>
        <dbReference type="PROSITE-ProRule" id="PRU01384"/>
    </source>
</evidence>
<evidence type="ECO:0000256" key="3">
    <source>
        <dbReference type="ARBA" id="ARBA00023029"/>
    </source>
</evidence>
<dbReference type="InterPro" id="IPR050220">
    <property type="entry name" value="Type_II_DNA_Topoisomerases"/>
</dbReference>
<evidence type="ECO:0000256" key="5">
    <source>
        <dbReference type="ARBA" id="ARBA00023235"/>
    </source>
</evidence>
<dbReference type="SMART" id="SM00434">
    <property type="entry name" value="TOP4c"/>
    <property type="match status" value="1"/>
</dbReference>
<dbReference type="AlphaFoldDB" id="A0A3B9L248"/>
<evidence type="ECO:0000259" key="7">
    <source>
        <dbReference type="PROSITE" id="PS52040"/>
    </source>
</evidence>
<dbReference type="SUPFAM" id="SSF56719">
    <property type="entry name" value="Type II DNA topoisomerase"/>
    <property type="match status" value="1"/>
</dbReference>
<keyword evidence="3 6" id="KW-0799">Topoisomerase</keyword>
<evidence type="ECO:0000256" key="4">
    <source>
        <dbReference type="ARBA" id="ARBA00023125"/>
    </source>
</evidence>
<reference evidence="8 9" key="1">
    <citation type="journal article" date="2018" name="Nat. Biotechnol.">
        <title>A standardized bacterial taxonomy based on genome phylogeny substantially revises the tree of life.</title>
        <authorList>
            <person name="Parks D.H."/>
            <person name="Chuvochina M."/>
            <person name="Waite D.W."/>
            <person name="Rinke C."/>
            <person name="Skarshewski A."/>
            <person name="Chaumeil P.A."/>
            <person name="Hugenholtz P."/>
        </authorList>
    </citation>
    <scope>NUCLEOTIDE SEQUENCE [LARGE SCALE GENOMIC DNA]</scope>
    <source>
        <strain evidence="8">UBA8557</strain>
    </source>
</reference>
<evidence type="ECO:0000313" key="8">
    <source>
        <dbReference type="EMBL" id="HAE94593.1"/>
    </source>
</evidence>
<dbReference type="InterPro" id="IPR013760">
    <property type="entry name" value="Topo_IIA-like_dom_sf"/>
</dbReference>
<protein>
    <submittedName>
        <fullName evidence="8">DNA gyrase subunit A</fullName>
    </submittedName>
</protein>
<feature type="active site" description="O-(5'-phospho-DNA)-tyrosine intermediate" evidence="6">
    <location>
        <position position="67"/>
    </location>
</feature>
<feature type="domain" description="Topo IIA-type catalytic" evidence="7">
    <location>
        <begin position="1"/>
        <end position="172"/>
    </location>
</feature>
<evidence type="ECO:0000256" key="1">
    <source>
        <dbReference type="ARBA" id="ARBA00000185"/>
    </source>
</evidence>
<keyword evidence="5 6" id="KW-0413">Isomerase</keyword>
<name>A0A3B9L248_9PROT</name>
<evidence type="ECO:0000256" key="2">
    <source>
        <dbReference type="ARBA" id="ARBA00008263"/>
    </source>
</evidence>
<feature type="non-terminal residue" evidence="8">
    <location>
        <position position="1"/>
    </location>
</feature>
<dbReference type="GO" id="GO:0003677">
    <property type="term" value="F:DNA binding"/>
    <property type="evidence" value="ECO:0007669"/>
    <property type="project" value="UniProtKB-UniRule"/>
</dbReference>
<dbReference type="EMBL" id="DMBR01000258">
    <property type="protein sequence ID" value="HAE94593.1"/>
    <property type="molecule type" value="Genomic_DNA"/>
</dbReference>
<dbReference type="PROSITE" id="PS52040">
    <property type="entry name" value="TOPO_IIA"/>
    <property type="match status" value="1"/>
</dbReference>
<sequence>GNTPSKPYKKSANIVGAVMGNYHPHGDSAIYDALVRMAQPFSMGVTLVDGQGNFGSIDNDPPAAMRYTESRMTKEATYLLADIDKDTVDFQDNYDGSQQEPVVLPAQFPNLLVNGAGGIAVGMATNIPPHNLGEVIDATLAVIDDPTLDEDALLEIVPGPDFPTGGLIMGMS</sequence>
<comment type="similarity">
    <text evidence="2">Belongs to the type II topoisomerase GyrA/ParC subunit family.</text>
</comment>
<comment type="caution">
    <text evidence="8">The sequence shown here is derived from an EMBL/GenBank/DDBJ whole genome shotgun (WGS) entry which is preliminary data.</text>
</comment>
<dbReference type="Pfam" id="PF00521">
    <property type="entry name" value="DNA_topoisoIV"/>
    <property type="match status" value="1"/>
</dbReference>
<dbReference type="PANTHER" id="PTHR43493">
    <property type="entry name" value="DNA GYRASE/TOPOISOMERASE SUBUNIT A"/>
    <property type="match status" value="1"/>
</dbReference>
<dbReference type="GO" id="GO:0006265">
    <property type="term" value="P:DNA topological change"/>
    <property type="evidence" value="ECO:0007669"/>
    <property type="project" value="UniProtKB-UniRule"/>
</dbReference>
<feature type="non-terminal residue" evidence="8">
    <location>
        <position position="172"/>
    </location>
</feature>
<dbReference type="GO" id="GO:0005737">
    <property type="term" value="C:cytoplasm"/>
    <property type="evidence" value="ECO:0007669"/>
    <property type="project" value="TreeGrafter"/>
</dbReference>
<dbReference type="InterPro" id="IPR013758">
    <property type="entry name" value="Topo_IIA_A/C_ab"/>
</dbReference>
<evidence type="ECO:0000313" key="9">
    <source>
        <dbReference type="Proteomes" id="UP000259173"/>
    </source>
</evidence>